<feature type="compositionally biased region" description="Basic residues" evidence="1">
    <location>
        <begin position="13"/>
        <end position="32"/>
    </location>
</feature>
<protein>
    <submittedName>
        <fullName evidence="2">Uncharacterized protein</fullName>
    </submittedName>
</protein>
<feature type="region of interest" description="Disordered" evidence="1">
    <location>
        <begin position="1"/>
        <end position="150"/>
    </location>
</feature>
<sequence length="150" mass="16658">ARADDRPAGRAGRGARVRLVRRRGRRPLRARGRAGEAEPADVHPGRPHRGARRLADLDARRPRALRRGGEPAGLPGGCAVGLDADPQRRQRGRRADLRRARLRRGARAHVDGPPRPGTCAGLHRRWTGRPRTARGHRIHAQRPRPQGRLL</sequence>
<feature type="compositionally biased region" description="Basic and acidic residues" evidence="1">
    <location>
        <begin position="33"/>
        <end position="44"/>
    </location>
</feature>
<name>A0A6J4NIQ1_9ACTN</name>
<proteinExistence type="predicted"/>
<dbReference type="EMBL" id="CADCUK010000174">
    <property type="protein sequence ID" value="CAA9388858.1"/>
    <property type="molecule type" value="Genomic_DNA"/>
</dbReference>
<evidence type="ECO:0000256" key="1">
    <source>
        <dbReference type="SAM" id="MobiDB-lite"/>
    </source>
</evidence>
<organism evidence="2">
    <name type="scientific">uncultured Nocardioidaceae bacterium</name>
    <dbReference type="NCBI Taxonomy" id="253824"/>
    <lineage>
        <taxon>Bacteria</taxon>
        <taxon>Bacillati</taxon>
        <taxon>Actinomycetota</taxon>
        <taxon>Actinomycetes</taxon>
        <taxon>Propionibacteriales</taxon>
        <taxon>Nocardioidaceae</taxon>
        <taxon>environmental samples</taxon>
    </lineage>
</organism>
<feature type="non-terminal residue" evidence="2">
    <location>
        <position position="150"/>
    </location>
</feature>
<feature type="compositionally biased region" description="Basic and acidic residues" evidence="1">
    <location>
        <begin position="85"/>
        <end position="99"/>
    </location>
</feature>
<gene>
    <name evidence="2" type="ORF">AVDCRST_MAG47-2693</name>
</gene>
<feature type="compositionally biased region" description="Gly residues" evidence="1">
    <location>
        <begin position="70"/>
        <end position="79"/>
    </location>
</feature>
<accession>A0A6J4NIQ1</accession>
<evidence type="ECO:0000313" key="2">
    <source>
        <dbReference type="EMBL" id="CAA9388858.1"/>
    </source>
</evidence>
<feature type="non-terminal residue" evidence="2">
    <location>
        <position position="1"/>
    </location>
</feature>
<dbReference type="AlphaFoldDB" id="A0A6J4NIQ1"/>
<reference evidence="2" key="1">
    <citation type="submission" date="2020-02" db="EMBL/GenBank/DDBJ databases">
        <authorList>
            <person name="Meier V. D."/>
        </authorList>
    </citation>
    <scope>NUCLEOTIDE SEQUENCE</scope>
    <source>
        <strain evidence="2">AVDCRST_MAG47</strain>
    </source>
</reference>
<feature type="compositionally biased region" description="Basic residues" evidence="1">
    <location>
        <begin position="122"/>
        <end position="142"/>
    </location>
</feature>